<feature type="region of interest" description="Disordered" evidence="14">
    <location>
        <begin position="367"/>
        <end position="388"/>
    </location>
</feature>
<dbReference type="FunFam" id="3.40.1690.10:FF:000001">
    <property type="entry name" value="Flagellar biosynthetic protein FlhB"/>
    <property type="match status" value="1"/>
</dbReference>
<evidence type="ECO:0000256" key="6">
    <source>
        <dbReference type="ARBA" id="ARBA00022692"/>
    </source>
</evidence>
<protein>
    <recommendedName>
        <fullName evidence="3 13">Flagellar biosynthetic protein FlhB</fullName>
    </recommendedName>
</protein>
<dbReference type="Gene3D" id="3.40.1690.10">
    <property type="entry name" value="secretion proteins EscU"/>
    <property type="match status" value="1"/>
</dbReference>
<dbReference type="GO" id="GO:0044780">
    <property type="term" value="P:bacterial-type flagellum assembly"/>
    <property type="evidence" value="ECO:0007669"/>
    <property type="project" value="InterPro"/>
</dbReference>
<name>A0A378XHZ9_9BURK</name>
<keyword evidence="10 13" id="KW-0472">Membrane</keyword>
<dbReference type="SUPFAM" id="SSF160544">
    <property type="entry name" value="EscU C-terminal domain-like"/>
    <property type="match status" value="1"/>
</dbReference>
<evidence type="ECO:0000313" key="16">
    <source>
        <dbReference type="EMBL" id="SUA54806.1"/>
    </source>
</evidence>
<evidence type="ECO:0000256" key="4">
    <source>
        <dbReference type="ARBA" id="ARBA00022448"/>
    </source>
</evidence>
<comment type="function">
    <text evidence="12 13">Required for formation of the rod structure in the basal body of the flagellar apparatus. Together with FliI and FliH, may constitute the export apparatus of flagellin.</text>
</comment>
<dbReference type="InterPro" id="IPR006135">
    <property type="entry name" value="T3SS_substrate_exporter"/>
</dbReference>
<evidence type="ECO:0000256" key="11">
    <source>
        <dbReference type="ARBA" id="ARBA00023225"/>
    </source>
</evidence>
<dbReference type="RefSeq" id="WP_018573998.1">
    <property type="nucleotide sequence ID" value="NZ_CP065725.1"/>
</dbReference>
<keyword evidence="16" id="KW-0282">Flagellum</keyword>
<dbReference type="Gene3D" id="6.10.250.2080">
    <property type="match status" value="1"/>
</dbReference>
<evidence type="ECO:0000313" key="17">
    <source>
        <dbReference type="Proteomes" id="UP000254603"/>
    </source>
</evidence>
<evidence type="ECO:0000256" key="10">
    <source>
        <dbReference type="ARBA" id="ARBA00023136"/>
    </source>
</evidence>
<evidence type="ECO:0000313" key="15">
    <source>
        <dbReference type="EMBL" id="QPT39102.1"/>
    </source>
</evidence>
<comment type="subcellular location">
    <subcellularLocation>
        <location evidence="1">Cell membrane</location>
        <topology evidence="1">Multi-pass membrane protein</topology>
    </subcellularLocation>
</comment>
<evidence type="ECO:0000256" key="9">
    <source>
        <dbReference type="ARBA" id="ARBA00022989"/>
    </source>
</evidence>
<feature type="compositionally biased region" description="Basic and acidic residues" evidence="14">
    <location>
        <begin position="7"/>
        <end position="24"/>
    </location>
</feature>
<keyword evidence="18" id="KW-1185">Reference proteome</keyword>
<dbReference type="PRINTS" id="PR00950">
    <property type="entry name" value="TYPE3IMSPROT"/>
</dbReference>
<dbReference type="STRING" id="1122619.GCA_000373745_00817"/>
<keyword evidence="9 13" id="KW-1133">Transmembrane helix</keyword>
<evidence type="ECO:0000256" key="5">
    <source>
        <dbReference type="ARBA" id="ARBA00022475"/>
    </source>
</evidence>
<dbReference type="NCBIfam" id="TIGR00328">
    <property type="entry name" value="flhB"/>
    <property type="match status" value="1"/>
</dbReference>
<evidence type="ECO:0000256" key="13">
    <source>
        <dbReference type="RuleBase" id="RU364091"/>
    </source>
</evidence>
<feature type="region of interest" description="Disordered" evidence="14">
    <location>
        <begin position="1"/>
        <end position="24"/>
    </location>
</feature>
<keyword evidence="6 13" id="KW-0812">Transmembrane</keyword>
<feature type="transmembrane region" description="Helical" evidence="13">
    <location>
        <begin position="36"/>
        <end position="54"/>
    </location>
</feature>
<dbReference type="PANTHER" id="PTHR30531:SF12">
    <property type="entry name" value="FLAGELLAR BIOSYNTHETIC PROTEIN FLHB"/>
    <property type="match status" value="1"/>
</dbReference>
<evidence type="ECO:0000256" key="7">
    <source>
        <dbReference type="ARBA" id="ARBA00022795"/>
    </source>
</evidence>
<sequence length="388" mass="42794">MAEDSDLEKTEAASPQRLEKAREEGQVARSRELNTCLILLCGVSGLWAMGGWLYERLSYVMRTTMHFDWGPKSSVETLAPGMLDAFLHVLTGLLPLFLLLAIVAIAASVALGGLVFSGKALQPKFSRMNLLKGVARMVSAATWVELLKTLAKAGVIGGVGVLTIRHYLPEMLALSHLSLPRSLAAGMEIVIICCATIIASLLIVALIDVPWQLFSHAKKLRMSKEEVKREFKENEGDPHIKGRIRQQQREMARRRMMSQVPTADVVVTNPTHYAVALKYEEAGNTAPVVVAKGTGEIARRIREIASEHHVTLFEQPALARALYTHVELEHPIPDTLFTAVAQVLAWVYQLRQFRQGEVAEPPVKPVNLPVPPELDPYTHKMAPDRAGA</sequence>
<gene>
    <name evidence="16" type="primary">flhB_1</name>
    <name evidence="13 15" type="synonym">flhB</name>
    <name evidence="15" type="ORF">I6G29_07820</name>
    <name evidence="16" type="ORF">NCTC11997_01625</name>
</gene>
<evidence type="ECO:0000313" key="18">
    <source>
        <dbReference type="Proteomes" id="UP000594903"/>
    </source>
</evidence>
<dbReference type="Proteomes" id="UP000594903">
    <property type="component" value="Chromosome"/>
</dbReference>
<dbReference type="EMBL" id="CP065725">
    <property type="protein sequence ID" value="QPT39102.1"/>
    <property type="molecule type" value="Genomic_DNA"/>
</dbReference>
<feature type="transmembrane region" description="Helical" evidence="13">
    <location>
        <begin position="184"/>
        <end position="214"/>
    </location>
</feature>
<feature type="transmembrane region" description="Helical" evidence="13">
    <location>
        <begin position="92"/>
        <end position="116"/>
    </location>
</feature>
<dbReference type="Pfam" id="PF01312">
    <property type="entry name" value="Bac_export_2"/>
    <property type="match status" value="1"/>
</dbReference>
<dbReference type="InterPro" id="IPR029025">
    <property type="entry name" value="T3SS_substrate_exporter_C"/>
</dbReference>
<evidence type="ECO:0000256" key="2">
    <source>
        <dbReference type="ARBA" id="ARBA00010690"/>
    </source>
</evidence>
<evidence type="ECO:0000256" key="8">
    <source>
        <dbReference type="ARBA" id="ARBA00022927"/>
    </source>
</evidence>
<comment type="similarity">
    <text evidence="2 13">Belongs to the type III secretion exporter family.</text>
</comment>
<evidence type="ECO:0000256" key="1">
    <source>
        <dbReference type="ARBA" id="ARBA00004651"/>
    </source>
</evidence>
<dbReference type="Proteomes" id="UP000254603">
    <property type="component" value="Unassembled WGS sequence"/>
</dbReference>
<proteinExistence type="inferred from homology"/>
<dbReference type="PANTHER" id="PTHR30531">
    <property type="entry name" value="FLAGELLAR BIOSYNTHETIC PROTEIN FLHB"/>
    <property type="match status" value="1"/>
</dbReference>
<dbReference type="InterPro" id="IPR006136">
    <property type="entry name" value="FlhB"/>
</dbReference>
<reference evidence="15 18" key="2">
    <citation type="submission" date="2020-12" db="EMBL/GenBank/DDBJ databases">
        <title>FDA dAtabase for Regulatory Grade micrObial Sequences (FDA-ARGOS): Supporting development and validation of Infectious Disease Dx tests.</title>
        <authorList>
            <person name="Sproer C."/>
            <person name="Gronow S."/>
            <person name="Severitt S."/>
            <person name="Schroder I."/>
            <person name="Tallon L."/>
            <person name="Sadzewicz L."/>
            <person name="Zhao X."/>
            <person name="Boylan J."/>
            <person name="Ott S."/>
            <person name="Bowen H."/>
            <person name="Vavikolanu K."/>
            <person name="Mehta A."/>
            <person name="Aluvathingal J."/>
            <person name="Nadendla S."/>
            <person name="Lowell S."/>
            <person name="Myers T."/>
            <person name="Yan Y."/>
            <person name="Sichtig H."/>
        </authorList>
    </citation>
    <scope>NUCLEOTIDE SEQUENCE [LARGE SCALE GENOMIC DNA]</scope>
    <source>
        <strain evidence="15 18">FDAARGOS_872</strain>
    </source>
</reference>
<evidence type="ECO:0000256" key="14">
    <source>
        <dbReference type="SAM" id="MobiDB-lite"/>
    </source>
</evidence>
<evidence type="ECO:0000256" key="12">
    <source>
        <dbReference type="ARBA" id="ARBA00025078"/>
    </source>
</evidence>
<dbReference type="GO" id="GO:0005886">
    <property type="term" value="C:plasma membrane"/>
    <property type="evidence" value="ECO:0007669"/>
    <property type="project" value="UniProtKB-SubCell"/>
</dbReference>
<feature type="compositionally biased region" description="Basic and acidic residues" evidence="14">
    <location>
        <begin position="376"/>
        <end position="388"/>
    </location>
</feature>
<keyword evidence="7 13" id="KW-1005">Bacterial flagellum biogenesis</keyword>
<accession>A0A378XHZ9</accession>
<keyword evidence="16" id="KW-0966">Cell projection</keyword>
<comment type="caution">
    <text evidence="13">Lacks conserved residue(s) required for the propagation of feature annotation.</text>
</comment>
<dbReference type="EMBL" id="UGSB01000001">
    <property type="protein sequence ID" value="SUA54806.1"/>
    <property type="molecule type" value="Genomic_DNA"/>
</dbReference>
<reference evidence="16 17" key="1">
    <citation type="submission" date="2018-06" db="EMBL/GenBank/DDBJ databases">
        <authorList>
            <consortium name="Pathogen Informatics"/>
            <person name="Doyle S."/>
        </authorList>
    </citation>
    <scope>NUCLEOTIDE SEQUENCE [LARGE SCALE GENOMIC DNA]</scope>
    <source>
        <strain evidence="16 17">NCTC11997</strain>
    </source>
</reference>
<dbReference type="GO" id="GO:0009306">
    <property type="term" value="P:protein secretion"/>
    <property type="evidence" value="ECO:0007669"/>
    <property type="project" value="InterPro"/>
</dbReference>
<organism evidence="16 17">
    <name type="scientific">Oligella ureolytica</name>
    <dbReference type="NCBI Taxonomy" id="90244"/>
    <lineage>
        <taxon>Bacteria</taxon>
        <taxon>Pseudomonadati</taxon>
        <taxon>Pseudomonadota</taxon>
        <taxon>Betaproteobacteria</taxon>
        <taxon>Burkholderiales</taxon>
        <taxon>Alcaligenaceae</taxon>
        <taxon>Oligella</taxon>
    </lineage>
</organism>
<keyword evidence="11 13" id="KW-1006">Bacterial flagellum protein export</keyword>
<evidence type="ECO:0000256" key="3">
    <source>
        <dbReference type="ARBA" id="ARBA00021622"/>
    </source>
</evidence>
<keyword evidence="8 13" id="KW-0653">Protein transport</keyword>
<dbReference type="AlphaFoldDB" id="A0A378XHZ9"/>
<keyword evidence="4 13" id="KW-0813">Transport</keyword>
<dbReference type="OrthoDB" id="9807950at2"/>
<keyword evidence="16" id="KW-0969">Cilium</keyword>
<keyword evidence="5 13" id="KW-1003">Cell membrane</keyword>